<dbReference type="SUPFAM" id="SSF55604">
    <property type="entry name" value="Glucose permease domain IIB"/>
    <property type="match status" value="1"/>
</dbReference>
<feature type="active site" description="Phosphocysteine intermediate; for EIIB activity" evidence="11">
    <location>
        <position position="28"/>
    </location>
</feature>
<evidence type="ECO:0000256" key="3">
    <source>
        <dbReference type="ARBA" id="ARBA00022475"/>
    </source>
</evidence>
<dbReference type="GO" id="GO:0090589">
    <property type="term" value="F:protein-phosphocysteine-trehalose phosphotransferase system transporter activity"/>
    <property type="evidence" value="ECO:0007669"/>
    <property type="project" value="TreeGrafter"/>
</dbReference>
<evidence type="ECO:0000256" key="12">
    <source>
        <dbReference type="SAM" id="Phobius"/>
    </source>
</evidence>
<evidence type="ECO:0000256" key="8">
    <source>
        <dbReference type="ARBA" id="ARBA00022777"/>
    </source>
</evidence>
<dbReference type="InterPro" id="IPR050558">
    <property type="entry name" value="PTS_Sugar-Specific_Components"/>
</dbReference>
<dbReference type="PROSITE" id="PS51093">
    <property type="entry name" value="PTS_EIIA_TYPE_1"/>
    <property type="match status" value="1"/>
</dbReference>
<evidence type="ECO:0000259" key="14">
    <source>
        <dbReference type="PROSITE" id="PS51098"/>
    </source>
</evidence>
<dbReference type="NCBIfam" id="TIGR00830">
    <property type="entry name" value="PTBA"/>
    <property type="match status" value="1"/>
</dbReference>
<evidence type="ECO:0000256" key="2">
    <source>
        <dbReference type="ARBA" id="ARBA00022448"/>
    </source>
</evidence>
<accession>A0AA45C7X8</accession>
<keyword evidence="7 12" id="KW-0812">Transmembrane</keyword>
<dbReference type="InterPro" id="IPR001127">
    <property type="entry name" value="PTS_EIIA_1_perm"/>
</dbReference>
<keyword evidence="2" id="KW-0813">Transport</keyword>
<feature type="domain" description="PTS EIIB type-1" evidence="14">
    <location>
        <begin position="6"/>
        <end position="88"/>
    </location>
</feature>
<dbReference type="GO" id="GO:0005886">
    <property type="term" value="C:plasma membrane"/>
    <property type="evidence" value="ECO:0007669"/>
    <property type="project" value="UniProtKB-SubCell"/>
</dbReference>
<keyword evidence="3" id="KW-1003">Cell membrane</keyword>
<dbReference type="NCBIfam" id="TIGR01995">
    <property type="entry name" value="PTS-II-ABC-beta"/>
    <property type="match status" value="1"/>
</dbReference>
<keyword evidence="4" id="KW-0762">Sugar transport</keyword>
<dbReference type="InterPro" id="IPR003352">
    <property type="entry name" value="PTS_EIIC"/>
</dbReference>
<evidence type="ECO:0000256" key="10">
    <source>
        <dbReference type="ARBA" id="ARBA00023136"/>
    </source>
</evidence>
<dbReference type="InterPro" id="IPR013013">
    <property type="entry name" value="PTS_EIIC_1"/>
</dbReference>
<evidence type="ECO:0000256" key="7">
    <source>
        <dbReference type="ARBA" id="ARBA00022692"/>
    </source>
</evidence>
<dbReference type="GO" id="GO:0008982">
    <property type="term" value="F:protein-N(PI)-phosphohistidine-sugar phosphotransferase activity"/>
    <property type="evidence" value="ECO:0007669"/>
    <property type="project" value="InterPro"/>
</dbReference>
<dbReference type="InterPro" id="IPR036878">
    <property type="entry name" value="Glu_permease_IIB"/>
</dbReference>
<evidence type="ECO:0000256" key="5">
    <source>
        <dbReference type="ARBA" id="ARBA00022679"/>
    </source>
</evidence>
<keyword evidence="6" id="KW-0598">Phosphotransferase system</keyword>
<dbReference type="GO" id="GO:0009401">
    <property type="term" value="P:phosphoenolpyruvate-dependent sugar phosphotransferase system"/>
    <property type="evidence" value="ECO:0007669"/>
    <property type="project" value="UniProtKB-KW"/>
</dbReference>
<dbReference type="FunFam" id="2.70.70.10:FF:000001">
    <property type="entry name" value="PTS system glucose-specific IIA component"/>
    <property type="match status" value="1"/>
</dbReference>
<comment type="caution">
    <text evidence="16">The sequence shown here is derived from an EMBL/GenBank/DDBJ whole genome shotgun (WGS) entry which is preliminary data.</text>
</comment>
<protein>
    <submittedName>
        <fullName evidence="16">PTS system beta-glucoside-specific IIA component (Glc family) /PTS system beta-glucoside-specific IIB component (Glc family) /PTS system beta-glucoside-specific IIC component (Glc family)</fullName>
    </submittedName>
</protein>
<feature type="transmembrane region" description="Helical" evidence="12">
    <location>
        <begin position="171"/>
        <end position="188"/>
    </location>
</feature>
<gene>
    <name evidence="16" type="ORF">C7380_10458</name>
</gene>
<dbReference type="Pfam" id="PF02378">
    <property type="entry name" value="PTS_EIIC"/>
    <property type="match status" value="1"/>
</dbReference>
<dbReference type="GO" id="GO:0015771">
    <property type="term" value="P:trehalose transport"/>
    <property type="evidence" value="ECO:0007669"/>
    <property type="project" value="TreeGrafter"/>
</dbReference>
<organism evidence="16 17">
    <name type="scientific">Oceanotoga teriensis</name>
    <dbReference type="NCBI Taxonomy" id="515440"/>
    <lineage>
        <taxon>Bacteria</taxon>
        <taxon>Thermotogati</taxon>
        <taxon>Thermotogota</taxon>
        <taxon>Thermotogae</taxon>
        <taxon>Petrotogales</taxon>
        <taxon>Petrotogaceae</taxon>
        <taxon>Oceanotoga</taxon>
    </lineage>
</organism>
<feature type="transmembrane region" description="Helical" evidence="12">
    <location>
        <begin position="341"/>
        <end position="361"/>
    </location>
</feature>
<sequence>MANKYDGLARIIIQNVGGKSNVISLTHCVTRLRFKLKDENKANTEILKKTDGIVTVMKSGGQYQVVIGNHVPDVFEVVNKIGGFSSLENENNDSKEKMNFGSSLIDIISGIFAPTLGVLAATGMIKGILALLVYFNVLSSDGGTYQLLYTVSDGFFHYLPIMLGYSAAKKFKVNLFTGLALGGALMYMDDVLKLASMTPIATYFAGTDFVQNVYAKFLGIPILLPASGYASSVIPIILAVWMASKIEKMWKKIVPDVVKTFLVPMLTLAIATPLTFLIIGPIASLLTSVITVATNGIYNFSPIIAGVFLGALWQVLVIFGLHWGVVPIAMVNLSTLGYDPILSLIFAASFAQTAVVLAIIFKTKDKKLKSIAIPAFISGIFGVTEPAIYGVTLPKKKPFFISCIAAAIGGAIIGGLKINGYIIGGLGVFGIPSYINDKTNDITGMLWMLFALAISMIIAFILTMITYKDDKEDELKDEDKTVGVTKGIIASPLKGDIKELSEVNDEAFSNSALGKGVAIIPSEGKLISPADGVLKTIFPTGHAVGIKTDFGAEILIHIGMDTVKLNGKYFTKKIKQGEHVKKGQVLIEFDLEALKREGYSMITPIIITNSSEYLDLIYETNKKIDFGENLITLL</sequence>
<dbReference type="GO" id="GO:0016301">
    <property type="term" value="F:kinase activity"/>
    <property type="evidence" value="ECO:0007669"/>
    <property type="project" value="UniProtKB-KW"/>
</dbReference>
<evidence type="ECO:0000256" key="1">
    <source>
        <dbReference type="ARBA" id="ARBA00004651"/>
    </source>
</evidence>
<feature type="domain" description="PTS EIIC type-1" evidence="15">
    <location>
        <begin position="106"/>
        <end position="478"/>
    </location>
</feature>
<evidence type="ECO:0000256" key="4">
    <source>
        <dbReference type="ARBA" id="ARBA00022597"/>
    </source>
</evidence>
<dbReference type="InterPro" id="IPR001996">
    <property type="entry name" value="PTS_IIB_1"/>
</dbReference>
<dbReference type="EMBL" id="QGGI01000004">
    <property type="protein sequence ID" value="PWJ95644.1"/>
    <property type="molecule type" value="Genomic_DNA"/>
</dbReference>
<keyword evidence="8" id="KW-0418">Kinase</keyword>
<feature type="domain" description="PTS EIIA type-1" evidence="13">
    <location>
        <begin position="505"/>
        <end position="609"/>
    </location>
</feature>
<feature type="transmembrane region" description="Helical" evidence="12">
    <location>
        <begin position="104"/>
        <end position="135"/>
    </location>
</feature>
<dbReference type="Pfam" id="PF00358">
    <property type="entry name" value="PTS_EIIA_1"/>
    <property type="match status" value="1"/>
</dbReference>
<feature type="transmembrane region" description="Helical" evidence="12">
    <location>
        <begin position="303"/>
        <end position="329"/>
    </location>
</feature>
<reference evidence="16 17" key="1">
    <citation type="submission" date="2018-05" db="EMBL/GenBank/DDBJ databases">
        <title>Genomic Encyclopedia of Type Strains, Phase IV (KMG-IV): sequencing the most valuable type-strain genomes for metagenomic binning, comparative biology and taxonomic classification.</title>
        <authorList>
            <person name="Goeker M."/>
        </authorList>
    </citation>
    <scope>NUCLEOTIDE SEQUENCE [LARGE SCALE GENOMIC DNA]</scope>
    <source>
        <strain evidence="16 17">DSM 24906</strain>
    </source>
</reference>
<feature type="transmembrane region" description="Helical" evidence="12">
    <location>
        <begin position="147"/>
        <end position="164"/>
    </location>
</feature>
<dbReference type="RefSeq" id="WP_109604182.1">
    <property type="nucleotide sequence ID" value="NZ_QGGI01000004.1"/>
</dbReference>
<dbReference type="InterPro" id="IPR018113">
    <property type="entry name" value="PTrfase_EIIB_Cys"/>
</dbReference>
<name>A0AA45C7X8_9BACT</name>
<dbReference type="Gene3D" id="2.70.70.10">
    <property type="entry name" value="Glucose Permease (Domain IIA)"/>
    <property type="match status" value="1"/>
</dbReference>
<proteinExistence type="predicted"/>
<feature type="transmembrane region" description="Helical" evidence="12">
    <location>
        <begin position="373"/>
        <end position="392"/>
    </location>
</feature>
<dbReference type="PROSITE" id="PS51103">
    <property type="entry name" value="PTS_EIIC_TYPE_1"/>
    <property type="match status" value="1"/>
</dbReference>
<dbReference type="CDD" id="cd00212">
    <property type="entry name" value="PTS_IIB_glc"/>
    <property type="match status" value="1"/>
</dbReference>
<dbReference type="Proteomes" id="UP000245921">
    <property type="component" value="Unassembled WGS sequence"/>
</dbReference>
<comment type="subcellular location">
    <subcellularLocation>
        <location evidence="1">Cell membrane</location>
        <topology evidence="1">Multi-pass membrane protein</topology>
    </subcellularLocation>
</comment>
<feature type="transmembrane region" description="Helical" evidence="12">
    <location>
        <begin position="261"/>
        <end position="283"/>
    </location>
</feature>
<evidence type="ECO:0000313" key="16">
    <source>
        <dbReference type="EMBL" id="PWJ95644.1"/>
    </source>
</evidence>
<feature type="transmembrane region" description="Helical" evidence="12">
    <location>
        <begin position="444"/>
        <end position="467"/>
    </location>
</feature>
<dbReference type="FunFam" id="3.30.1360.60:FF:000001">
    <property type="entry name" value="PTS system glucose-specific IIBC component PtsG"/>
    <property type="match status" value="1"/>
</dbReference>
<evidence type="ECO:0000313" key="17">
    <source>
        <dbReference type="Proteomes" id="UP000245921"/>
    </source>
</evidence>
<dbReference type="InterPro" id="IPR011055">
    <property type="entry name" value="Dup_hybrid_motif"/>
</dbReference>
<dbReference type="PANTHER" id="PTHR30175:SF1">
    <property type="entry name" value="PTS SYSTEM ARBUTIN-, CELLOBIOSE-, AND SALICIN-SPECIFIC EIIBC COMPONENT-RELATED"/>
    <property type="match status" value="1"/>
</dbReference>
<dbReference type="PANTHER" id="PTHR30175">
    <property type="entry name" value="PHOSPHOTRANSFERASE SYSTEM TRANSPORT PROTEIN"/>
    <property type="match status" value="1"/>
</dbReference>
<evidence type="ECO:0000256" key="6">
    <source>
        <dbReference type="ARBA" id="ARBA00022683"/>
    </source>
</evidence>
<keyword evidence="17" id="KW-1185">Reference proteome</keyword>
<keyword evidence="5" id="KW-0808">Transferase</keyword>
<feature type="transmembrane region" description="Helical" evidence="12">
    <location>
        <begin position="399"/>
        <end position="424"/>
    </location>
</feature>
<evidence type="ECO:0000259" key="13">
    <source>
        <dbReference type="PROSITE" id="PS51093"/>
    </source>
</evidence>
<dbReference type="PROSITE" id="PS01035">
    <property type="entry name" value="PTS_EIIB_TYPE_1_CYS"/>
    <property type="match status" value="1"/>
</dbReference>
<keyword evidence="10 12" id="KW-0472">Membrane</keyword>
<dbReference type="InterPro" id="IPR011297">
    <property type="entry name" value="PTS_IIABC_b_glu"/>
</dbReference>
<evidence type="ECO:0000256" key="9">
    <source>
        <dbReference type="ARBA" id="ARBA00022989"/>
    </source>
</evidence>
<dbReference type="PROSITE" id="PS51098">
    <property type="entry name" value="PTS_EIIB_TYPE_1"/>
    <property type="match status" value="1"/>
</dbReference>
<dbReference type="Pfam" id="PF00367">
    <property type="entry name" value="PTS_EIIB"/>
    <property type="match status" value="1"/>
</dbReference>
<dbReference type="Gene3D" id="3.30.1360.60">
    <property type="entry name" value="Glucose permease domain IIB"/>
    <property type="match status" value="1"/>
</dbReference>
<feature type="transmembrane region" description="Helical" evidence="12">
    <location>
        <begin position="218"/>
        <end position="241"/>
    </location>
</feature>
<dbReference type="SUPFAM" id="SSF51261">
    <property type="entry name" value="Duplicated hybrid motif"/>
    <property type="match status" value="1"/>
</dbReference>
<evidence type="ECO:0000259" key="15">
    <source>
        <dbReference type="PROSITE" id="PS51103"/>
    </source>
</evidence>
<dbReference type="PROSITE" id="PS00371">
    <property type="entry name" value="PTS_EIIA_TYPE_1_HIS"/>
    <property type="match status" value="1"/>
</dbReference>
<keyword evidence="9 12" id="KW-1133">Transmembrane helix</keyword>
<evidence type="ECO:0000256" key="11">
    <source>
        <dbReference type="PROSITE-ProRule" id="PRU00421"/>
    </source>
</evidence>
<dbReference type="AlphaFoldDB" id="A0AA45C7X8"/>